<evidence type="ECO:0000256" key="2">
    <source>
        <dbReference type="ARBA" id="ARBA00022605"/>
    </source>
</evidence>
<dbReference type="AlphaFoldDB" id="E8TE81"/>
<organism evidence="6 7">
    <name type="scientific">Mesorhizobium ciceri biovar biserrulae (strain HAMBI 2942 / LMG 23838 / WSM1271)</name>
    <dbReference type="NCBI Taxonomy" id="765698"/>
    <lineage>
        <taxon>Bacteria</taxon>
        <taxon>Pseudomonadati</taxon>
        <taxon>Pseudomonadota</taxon>
        <taxon>Alphaproteobacteria</taxon>
        <taxon>Hyphomicrobiales</taxon>
        <taxon>Phyllobacteriaceae</taxon>
        <taxon>Mesorhizobium</taxon>
    </lineage>
</organism>
<evidence type="ECO:0000256" key="3">
    <source>
        <dbReference type="ARBA" id="ARBA00023102"/>
    </source>
</evidence>
<dbReference type="Pfam" id="PF00977">
    <property type="entry name" value="His_biosynth"/>
    <property type="match status" value="2"/>
</dbReference>
<sequence>MVGEKALRIIPVLDLKDGVVVRAQQGKRDRYRPIVTPLSRSPDVVAVAEGLRGLYPFSTFYIADLDAIEGGAPNSDALARLRTMAEPPELWVDAGVADEKTLLAALAERSLSPVLGSESQRDDMLLRRFRDHPDLILSLDFVGDSFCGPRSLLDEPELWPQKVIVMTLAKVGAAAGPDFGRLQEVKAKAGNRAVIAAGGVRDENDIRALSAMGVAAALVATSLHNATLTPGRLASLGA</sequence>
<protein>
    <submittedName>
        <fullName evidence="6">Histidine biosynthesis protein</fullName>
    </submittedName>
</protein>
<dbReference type="Proteomes" id="UP000007471">
    <property type="component" value="Chromosome"/>
</dbReference>
<gene>
    <name evidence="6" type="ordered locus">Mesci_4264</name>
</gene>
<dbReference type="PATRIC" id="fig|765698.3.peg.4761"/>
<dbReference type="GO" id="GO:0000162">
    <property type="term" value="P:L-tryptophan biosynthetic process"/>
    <property type="evidence" value="ECO:0007669"/>
    <property type="project" value="TreeGrafter"/>
</dbReference>
<dbReference type="SUPFAM" id="SSF51366">
    <property type="entry name" value="Ribulose-phoshate binding barrel"/>
    <property type="match status" value="1"/>
</dbReference>
<comment type="pathway">
    <text evidence="4">Amino-acid biosynthesis.</text>
</comment>
<evidence type="ECO:0000313" key="6">
    <source>
        <dbReference type="EMBL" id="ADV13374.1"/>
    </source>
</evidence>
<dbReference type="Gene3D" id="3.20.20.70">
    <property type="entry name" value="Aldolase class I"/>
    <property type="match status" value="1"/>
</dbReference>
<dbReference type="KEGG" id="mci:Mesci_4264"/>
<dbReference type="GO" id="GO:0005737">
    <property type="term" value="C:cytoplasm"/>
    <property type="evidence" value="ECO:0007669"/>
    <property type="project" value="TreeGrafter"/>
</dbReference>
<dbReference type="InterPro" id="IPR011060">
    <property type="entry name" value="RibuloseP-bd_barrel"/>
</dbReference>
<dbReference type="STRING" id="765698.Mesci_4264"/>
<keyword evidence="2 5" id="KW-0028">Amino-acid biosynthesis</keyword>
<dbReference type="CDD" id="cd04723">
    <property type="entry name" value="HisA_HisF"/>
    <property type="match status" value="1"/>
</dbReference>
<evidence type="ECO:0000256" key="1">
    <source>
        <dbReference type="ARBA" id="ARBA00009667"/>
    </source>
</evidence>
<dbReference type="eggNOG" id="COG1411">
    <property type="taxonomic scope" value="Bacteria"/>
</dbReference>
<dbReference type="EMBL" id="CP002447">
    <property type="protein sequence ID" value="ADV13374.1"/>
    <property type="molecule type" value="Genomic_DNA"/>
</dbReference>
<dbReference type="PANTHER" id="PTHR43090:SF2">
    <property type="entry name" value="1-(5-PHOSPHORIBOSYL)-5-[(5-PHOSPHORIBOSYLAMINO)METHYLIDENEAMINO] IMIDAZOLE-4-CARBOXAMIDE ISOMERASE"/>
    <property type="match status" value="1"/>
</dbReference>
<dbReference type="InterPro" id="IPR013785">
    <property type="entry name" value="Aldolase_TIM"/>
</dbReference>
<evidence type="ECO:0000256" key="4">
    <source>
        <dbReference type="ARBA" id="ARBA00029440"/>
    </source>
</evidence>
<evidence type="ECO:0000313" key="7">
    <source>
        <dbReference type="Proteomes" id="UP000007471"/>
    </source>
</evidence>
<proteinExistence type="inferred from homology"/>
<dbReference type="PANTHER" id="PTHR43090">
    <property type="entry name" value="1-(5-PHOSPHORIBOSYL)-5-[(5-PHOSPHORIBOSYLAMINO)METHYLIDENEAMINO] IMIDAZOLE-4-CARBOXAMIDE ISOMERASE"/>
    <property type="match status" value="1"/>
</dbReference>
<dbReference type="GO" id="GO:0000105">
    <property type="term" value="P:L-histidine biosynthetic process"/>
    <property type="evidence" value="ECO:0007669"/>
    <property type="project" value="UniProtKB-KW"/>
</dbReference>
<evidence type="ECO:0000256" key="5">
    <source>
        <dbReference type="RuleBase" id="RU003657"/>
    </source>
</evidence>
<reference evidence="7" key="1">
    <citation type="submission" date="2011-01" db="EMBL/GenBank/DDBJ databases">
        <title>Complete sequence of chromosome of Mesorhizobium ciceri bv. biserrulae WSM1271.</title>
        <authorList>
            <person name="Lucas S."/>
            <person name="Copeland A."/>
            <person name="Lapidus A."/>
            <person name="Cheng J.-F."/>
            <person name="Goodwin L."/>
            <person name="Pitluck S."/>
            <person name="Teshima H."/>
            <person name="Detter J.C."/>
            <person name="Han C."/>
            <person name="Tapia R."/>
            <person name="Land M."/>
            <person name="Hauser L."/>
            <person name="Kyrpides N."/>
            <person name="Ivanova N."/>
            <person name="Nandasena K."/>
            <person name="Reeve W.G."/>
            <person name="Howieson J.G."/>
            <person name="O'Hara G."/>
            <person name="Tiwari R.P."/>
            <person name="Woyke T."/>
        </authorList>
    </citation>
    <scope>NUCLEOTIDE SEQUENCE [LARGE SCALE GENOMIC DNA]</scope>
    <source>
        <strain evidence="7">HAMBI 2942 / LMG 23838 / WSM1271</strain>
    </source>
</reference>
<dbReference type="InterPro" id="IPR006062">
    <property type="entry name" value="His_biosynth"/>
</dbReference>
<accession>E8TE81</accession>
<dbReference type="InterPro" id="IPR044524">
    <property type="entry name" value="Isoase_HisA-like"/>
</dbReference>
<keyword evidence="3 5" id="KW-0368">Histidine biosynthesis</keyword>
<dbReference type="GO" id="GO:0003949">
    <property type="term" value="F:1-(5-phosphoribosyl)-5-[(5-phosphoribosylamino)methylideneamino]imidazole-4-carboxamide isomerase activity"/>
    <property type="evidence" value="ECO:0007669"/>
    <property type="project" value="InterPro"/>
</dbReference>
<dbReference type="OrthoDB" id="8535539at2"/>
<dbReference type="HOGENOM" id="CLU_048577_2_1_5"/>
<name>E8TE81_MESCW</name>
<comment type="similarity">
    <text evidence="1 5">Belongs to the HisA/HisF family.</text>
</comment>